<dbReference type="InterPro" id="IPR046963">
    <property type="entry name" value="VIP/GHRH-like"/>
</dbReference>
<dbReference type="GO" id="GO:0007218">
    <property type="term" value="P:neuropeptide signaling pathway"/>
    <property type="evidence" value="ECO:0007669"/>
    <property type="project" value="TreeGrafter"/>
</dbReference>
<dbReference type="PANTHER" id="PTHR11213">
    <property type="entry name" value="GLUCAGON-FAMILY NEUROPEPTIDE"/>
    <property type="match status" value="1"/>
</dbReference>
<dbReference type="GO" id="GO:0032880">
    <property type="term" value="P:regulation of protein localization"/>
    <property type="evidence" value="ECO:0007669"/>
    <property type="project" value="TreeGrafter"/>
</dbReference>
<dbReference type="AlphaFoldDB" id="A0AAW1BNM2"/>
<evidence type="ECO:0000256" key="1">
    <source>
        <dbReference type="ARBA" id="ARBA00004613"/>
    </source>
</evidence>
<dbReference type="GO" id="GO:0043005">
    <property type="term" value="C:neuron projection"/>
    <property type="evidence" value="ECO:0007669"/>
    <property type="project" value="TreeGrafter"/>
</dbReference>
<sequence>MYDEEGNTLSDYAFDSEPLSIADPSSMLDDMYTLYYPPDKRAGGGAYIPAHIGGCGGRVSLALPSFVLKEEERESQINGVPLEESRGSPDEQIMGKGGQHTFEVDGVGEGGRQLVLTARRRCQDRRGPVSLGNTKENGASSLEDDSEPLSKRHSDGIFTDSYSRYRKQMAVKKYLAAVLVRHEITLGDTPKFAPWYLRALPRDLGPPRATKDPVHLSSAAQAPSHLALLAGLFYLESPLRAWPGGATFFAFGVAQQEITLCPTGAPSTAARAAFLRAPVRLSAARGPSTRGRSGV</sequence>
<dbReference type="InterPro" id="IPR000532">
    <property type="entry name" value="Glucagon_GIP_secretin_VIP"/>
</dbReference>
<evidence type="ECO:0000313" key="6">
    <source>
        <dbReference type="EMBL" id="KAK9403380.1"/>
    </source>
</evidence>
<reference evidence="6 7" key="1">
    <citation type="journal article" date="2024" name="Proc. Natl. Acad. Sci. U.S.A.">
        <title>The genetic regulatory architecture and epigenomic basis for age-related changes in rattlesnake venom.</title>
        <authorList>
            <person name="Hogan M.P."/>
            <person name="Holding M.L."/>
            <person name="Nystrom G.S."/>
            <person name="Colston T.J."/>
            <person name="Bartlett D.A."/>
            <person name="Mason A.J."/>
            <person name="Ellsworth S.A."/>
            <person name="Rautsaw R.M."/>
            <person name="Lawrence K.C."/>
            <person name="Strickland J.L."/>
            <person name="He B."/>
            <person name="Fraser P."/>
            <person name="Margres M.J."/>
            <person name="Gilbert D.M."/>
            <person name="Gibbs H.L."/>
            <person name="Parkinson C.L."/>
            <person name="Rokyta D.R."/>
        </authorList>
    </citation>
    <scope>NUCLEOTIDE SEQUENCE [LARGE SCALE GENOMIC DNA]</scope>
    <source>
        <strain evidence="6">DRR0105</strain>
    </source>
</reference>
<evidence type="ECO:0000313" key="7">
    <source>
        <dbReference type="Proteomes" id="UP001474421"/>
    </source>
</evidence>
<dbReference type="EMBL" id="JAOTOJ010000003">
    <property type="protein sequence ID" value="KAK9403380.1"/>
    <property type="molecule type" value="Genomic_DNA"/>
</dbReference>
<dbReference type="GO" id="GO:0070374">
    <property type="term" value="P:positive regulation of ERK1 and ERK2 cascade"/>
    <property type="evidence" value="ECO:0007669"/>
    <property type="project" value="TreeGrafter"/>
</dbReference>
<dbReference type="GO" id="GO:0005576">
    <property type="term" value="C:extracellular region"/>
    <property type="evidence" value="ECO:0007669"/>
    <property type="project" value="UniProtKB-SubCell"/>
</dbReference>
<gene>
    <name evidence="6" type="ORF">NXF25_008207</name>
</gene>
<feature type="region of interest" description="Disordered" evidence="4">
    <location>
        <begin position="81"/>
        <end position="106"/>
    </location>
</feature>
<feature type="domain" description="Glucagon / GIP / secretin / VIP family" evidence="5">
    <location>
        <begin position="153"/>
        <end position="175"/>
    </location>
</feature>
<feature type="compositionally biased region" description="Polar residues" evidence="4">
    <location>
        <begin position="131"/>
        <end position="140"/>
    </location>
</feature>
<name>A0AAW1BNM2_CROAD</name>
<evidence type="ECO:0000256" key="4">
    <source>
        <dbReference type="SAM" id="MobiDB-lite"/>
    </source>
</evidence>
<dbReference type="GO" id="GO:0016521">
    <property type="term" value="F:pituitary adenylate cyclase activating polypeptide activity"/>
    <property type="evidence" value="ECO:0007669"/>
    <property type="project" value="TreeGrafter"/>
</dbReference>
<dbReference type="Pfam" id="PF00123">
    <property type="entry name" value="Hormone_2"/>
    <property type="match status" value="1"/>
</dbReference>
<dbReference type="Proteomes" id="UP001474421">
    <property type="component" value="Unassembled WGS sequence"/>
</dbReference>
<feature type="region of interest" description="Disordered" evidence="4">
    <location>
        <begin position="125"/>
        <end position="153"/>
    </location>
</feature>
<accession>A0AAW1BNM2</accession>
<keyword evidence="7" id="KW-1185">Reference proteome</keyword>
<comment type="similarity">
    <text evidence="2">Belongs to the glucagon family.</text>
</comment>
<comment type="caution">
    <text evidence="6">The sequence shown here is derived from an EMBL/GenBank/DDBJ whole genome shotgun (WGS) entry which is preliminary data.</text>
</comment>
<dbReference type="GO" id="GO:0007189">
    <property type="term" value="P:adenylate cyclase-activating G protein-coupled receptor signaling pathway"/>
    <property type="evidence" value="ECO:0007669"/>
    <property type="project" value="TreeGrafter"/>
</dbReference>
<dbReference type="SMART" id="SM00070">
    <property type="entry name" value="GLUCA"/>
    <property type="match status" value="1"/>
</dbReference>
<evidence type="ECO:0000259" key="5">
    <source>
        <dbReference type="PROSITE" id="PS00260"/>
    </source>
</evidence>
<dbReference type="PROSITE" id="PS00260">
    <property type="entry name" value="GLUCAGON"/>
    <property type="match status" value="1"/>
</dbReference>
<dbReference type="GO" id="GO:0051428">
    <property type="term" value="F:peptide hormone receptor binding"/>
    <property type="evidence" value="ECO:0007669"/>
    <property type="project" value="TreeGrafter"/>
</dbReference>
<dbReference type="GO" id="GO:0031175">
    <property type="term" value="P:neuron projection development"/>
    <property type="evidence" value="ECO:0007669"/>
    <property type="project" value="TreeGrafter"/>
</dbReference>
<proteinExistence type="inferred from homology"/>
<evidence type="ECO:0000256" key="2">
    <source>
        <dbReference type="ARBA" id="ARBA00008369"/>
    </source>
</evidence>
<dbReference type="GO" id="GO:0005184">
    <property type="term" value="F:neuropeptide hormone activity"/>
    <property type="evidence" value="ECO:0007669"/>
    <property type="project" value="InterPro"/>
</dbReference>
<protein>
    <submittedName>
        <fullName evidence="6">Pituitary adenylate cyclase-activating polypeptide</fullName>
    </submittedName>
</protein>
<organism evidence="6 7">
    <name type="scientific">Crotalus adamanteus</name>
    <name type="common">Eastern diamondback rattlesnake</name>
    <dbReference type="NCBI Taxonomy" id="8729"/>
    <lineage>
        <taxon>Eukaryota</taxon>
        <taxon>Metazoa</taxon>
        <taxon>Chordata</taxon>
        <taxon>Craniata</taxon>
        <taxon>Vertebrata</taxon>
        <taxon>Euteleostomi</taxon>
        <taxon>Lepidosauria</taxon>
        <taxon>Squamata</taxon>
        <taxon>Bifurcata</taxon>
        <taxon>Unidentata</taxon>
        <taxon>Episquamata</taxon>
        <taxon>Toxicofera</taxon>
        <taxon>Serpentes</taxon>
        <taxon>Colubroidea</taxon>
        <taxon>Viperidae</taxon>
        <taxon>Crotalinae</taxon>
        <taxon>Crotalus</taxon>
    </lineage>
</organism>
<comment type="subcellular location">
    <subcellularLocation>
        <location evidence="1">Secreted</location>
    </subcellularLocation>
</comment>
<keyword evidence="3" id="KW-0964">Secreted</keyword>
<evidence type="ECO:0000256" key="3">
    <source>
        <dbReference type="ARBA" id="ARBA00022525"/>
    </source>
</evidence>
<dbReference type="GO" id="GO:0043204">
    <property type="term" value="C:perikaryon"/>
    <property type="evidence" value="ECO:0007669"/>
    <property type="project" value="TreeGrafter"/>
</dbReference>
<dbReference type="PANTHER" id="PTHR11213:SF1">
    <property type="entry name" value="PITUITARY ADENYLATE CYCLASE-ACTIVATING POLYPEPTIDE"/>
    <property type="match status" value="1"/>
</dbReference>